<dbReference type="STRING" id="573061.Clocel_2112"/>
<keyword evidence="3" id="KW-0808">Transferase</keyword>
<keyword evidence="1" id="KW-1133">Transmembrane helix</keyword>
<organism evidence="3 4">
    <name type="scientific">Clostridium cellulovorans (strain ATCC 35296 / DSM 3052 / OCM 3 / 743B)</name>
    <dbReference type="NCBI Taxonomy" id="573061"/>
    <lineage>
        <taxon>Bacteria</taxon>
        <taxon>Bacillati</taxon>
        <taxon>Bacillota</taxon>
        <taxon>Clostridia</taxon>
        <taxon>Eubacteriales</taxon>
        <taxon>Clostridiaceae</taxon>
        <taxon>Clostridium</taxon>
    </lineage>
</organism>
<dbReference type="AlphaFoldDB" id="D9SMY9"/>
<dbReference type="Proteomes" id="UP000002730">
    <property type="component" value="Chromosome"/>
</dbReference>
<evidence type="ECO:0000313" key="3">
    <source>
        <dbReference type="EMBL" id="ADL51855.1"/>
    </source>
</evidence>
<feature type="domain" description="Cyclodeaminase/cyclohydrolase" evidence="2">
    <location>
        <begin position="5"/>
        <end position="189"/>
    </location>
</feature>
<dbReference type="RefSeq" id="WP_013291720.1">
    <property type="nucleotide sequence ID" value="NC_014393.1"/>
</dbReference>
<proteinExistence type="predicted"/>
<dbReference type="Gene3D" id="1.20.120.680">
    <property type="entry name" value="Formiminotetrahydrofolate cyclodeaminase monomer, up-and-down helical bundle"/>
    <property type="match status" value="1"/>
</dbReference>
<gene>
    <name evidence="3" type="ordered locus">Clocel_2112</name>
</gene>
<evidence type="ECO:0000259" key="2">
    <source>
        <dbReference type="Pfam" id="PF04961"/>
    </source>
</evidence>
<dbReference type="EMBL" id="CP002160">
    <property type="protein sequence ID" value="ADL51855.1"/>
    <property type="molecule type" value="Genomic_DNA"/>
</dbReference>
<keyword evidence="1" id="KW-0812">Transmembrane</keyword>
<reference evidence="3 4" key="1">
    <citation type="submission" date="2010-08" db="EMBL/GenBank/DDBJ databases">
        <title>Complete sequence of Clostridium cellulovorans 743B.</title>
        <authorList>
            <consortium name="US DOE Joint Genome Institute"/>
            <person name="Lucas S."/>
            <person name="Copeland A."/>
            <person name="Lapidus A."/>
            <person name="Cheng J.-F."/>
            <person name="Bruce D."/>
            <person name="Goodwin L."/>
            <person name="Pitluck S."/>
            <person name="Chertkov O."/>
            <person name="Detter J.C."/>
            <person name="Han C."/>
            <person name="Tapia R."/>
            <person name="Land M."/>
            <person name="Hauser L."/>
            <person name="Chang Y.-J."/>
            <person name="Jeffries C."/>
            <person name="Kyrpides N."/>
            <person name="Ivanova N."/>
            <person name="Mikhailova N."/>
            <person name="Hemme C.L."/>
            <person name="Woyke T."/>
        </authorList>
    </citation>
    <scope>NUCLEOTIDE SEQUENCE [LARGE SCALE GENOMIC DNA]</scope>
    <source>
        <strain evidence="4">ATCC 35296 / DSM 3052 / OCM 3 / 743B</strain>
    </source>
</reference>
<protein>
    <submittedName>
        <fullName evidence="3">Formiminotransferase-cyclodeaminase</fullName>
    </submittedName>
</protein>
<sequence>MKRNTIEKFIEKLSSESPTPGGGGVAALNCAIASALALMVYNLTIDKKIFNNYDETIKTKLLTNFNELTVLQESFLDDIQRDADDFLKLMESYKLPKDTTEEKEFRSEKIQEGYLRAIATPMALCEKSLKLYDYLEDSANYGNPNVISDAAVGILNLYSAIQCSVINIKINLKGVKNEVFVKEINEKLKQILSLNEEKKNSILKLSLNKINIDI</sequence>
<feature type="transmembrane region" description="Helical" evidence="1">
    <location>
        <begin position="21"/>
        <end position="41"/>
    </location>
</feature>
<dbReference type="KEGG" id="ccb:Clocel_2112"/>
<keyword evidence="1" id="KW-0472">Membrane</keyword>
<dbReference type="HOGENOM" id="CLU_088419_1_0_9"/>
<dbReference type="Pfam" id="PF04961">
    <property type="entry name" value="FTCD_C"/>
    <property type="match status" value="1"/>
</dbReference>
<dbReference type="InterPro" id="IPR007044">
    <property type="entry name" value="Cyclodeamin/CycHdrlase"/>
</dbReference>
<dbReference type="OrthoDB" id="7959174at2"/>
<accession>D9SMY9</accession>
<keyword evidence="4" id="KW-1185">Reference proteome</keyword>
<dbReference type="SUPFAM" id="SSF101262">
    <property type="entry name" value="Methenyltetrahydrofolate cyclohydrolase-like"/>
    <property type="match status" value="1"/>
</dbReference>
<dbReference type="GO" id="GO:0016740">
    <property type="term" value="F:transferase activity"/>
    <property type="evidence" value="ECO:0007669"/>
    <property type="project" value="UniProtKB-KW"/>
</dbReference>
<evidence type="ECO:0000313" key="4">
    <source>
        <dbReference type="Proteomes" id="UP000002730"/>
    </source>
</evidence>
<dbReference type="InterPro" id="IPR036178">
    <property type="entry name" value="Formintransfe-cycloase-like_sf"/>
</dbReference>
<dbReference type="eggNOG" id="COG3404">
    <property type="taxonomic scope" value="Bacteria"/>
</dbReference>
<evidence type="ECO:0000256" key="1">
    <source>
        <dbReference type="SAM" id="Phobius"/>
    </source>
</evidence>
<name>D9SMY9_CLOC7</name>